<dbReference type="OrthoDB" id="6538022at2759"/>
<reference evidence="1 2" key="1">
    <citation type="journal article" date="2018" name="Gigascience">
        <title>Genomes of trombidid mites reveal novel predicted allergens and laterally-transferred genes associated with secondary metabolism.</title>
        <authorList>
            <person name="Dong X."/>
            <person name="Chaisiri K."/>
            <person name="Xia D."/>
            <person name="Armstrong S.D."/>
            <person name="Fang Y."/>
            <person name="Donnelly M.J."/>
            <person name="Kadowaki T."/>
            <person name="McGarry J.W."/>
            <person name="Darby A.C."/>
            <person name="Makepeace B.L."/>
        </authorList>
    </citation>
    <scope>NUCLEOTIDE SEQUENCE [LARGE SCALE GENOMIC DNA]</scope>
    <source>
        <strain evidence="1">UoL-WK</strain>
    </source>
</reference>
<comment type="caution">
    <text evidence="1">The sequence shown here is derived from an EMBL/GenBank/DDBJ whole genome shotgun (WGS) entry which is preliminary data.</text>
</comment>
<dbReference type="AlphaFoldDB" id="A0A443QDZ8"/>
<keyword evidence="2" id="KW-1185">Reference proteome</keyword>
<accession>A0A443QDZ8</accession>
<gene>
    <name evidence="1" type="ORF">B4U79_05200</name>
</gene>
<evidence type="ECO:0000313" key="2">
    <source>
        <dbReference type="Proteomes" id="UP000285301"/>
    </source>
</evidence>
<sequence>MKHLESANHSTIIQFFNDSINSLFGKLDYNHVLLFVTDAAPYMKLAG</sequence>
<dbReference type="Proteomes" id="UP000285301">
    <property type="component" value="Unassembled WGS sequence"/>
</dbReference>
<dbReference type="EMBL" id="NCKU01009559">
    <property type="protein sequence ID" value="RWS01245.1"/>
    <property type="molecule type" value="Genomic_DNA"/>
</dbReference>
<name>A0A443QDZ8_9ACAR</name>
<proteinExistence type="predicted"/>
<evidence type="ECO:0000313" key="1">
    <source>
        <dbReference type="EMBL" id="RWS01245.1"/>
    </source>
</evidence>
<protein>
    <submittedName>
        <fullName evidence="1">Uncharacterized protein</fullName>
    </submittedName>
</protein>
<feature type="non-terminal residue" evidence="1">
    <location>
        <position position="47"/>
    </location>
</feature>
<organism evidence="1 2">
    <name type="scientific">Dinothrombium tinctorium</name>
    <dbReference type="NCBI Taxonomy" id="1965070"/>
    <lineage>
        <taxon>Eukaryota</taxon>
        <taxon>Metazoa</taxon>
        <taxon>Ecdysozoa</taxon>
        <taxon>Arthropoda</taxon>
        <taxon>Chelicerata</taxon>
        <taxon>Arachnida</taxon>
        <taxon>Acari</taxon>
        <taxon>Acariformes</taxon>
        <taxon>Trombidiformes</taxon>
        <taxon>Prostigmata</taxon>
        <taxon>Anystina</taxon>
        <taxon>Parasitengona</taxon>
        <taxon>Trombidioidea</taxon>
        <taxon>Trombidiidae</taxon>
        <taxon>Dinothrombium</taxon>
    </lineage>
</organism>